<dbReference type="RefSeq" id="WP_138865932.1">
    <property type="nucleotide sequence ID" value="NZ_VCPC01000008.1"/>
</dbReference>
<dbReference type="InterPro" id="IPR047611">
    <property type="entry name" value="RepABC_RepC"/>
</dbReference>
<reference evidence="4 5" key="1">
    <citation type="submission" date="2019-05" db="EMBL/GenBank/DDBJ databases">
        <title>Marivita sp. nov. isolated from sea sediment.</title>
        <authorList>
            <person name="Kim W."/>
        </authorList>
    </citation>
    <scope>NUCLEOTIDE SEQUENCE [LARGE SCALE GENOMIC DNA]</scope>
    <source>
        <strain evidence="4 5">CAU 1492</strain>
    </source>
</reference>
<evidence type="ECO:0000259" key="3">
    <source>
        <dbReference type="Pfam" id="PF11800"/>
    </source>
</evidence>
<dbReference type="Pfam" id="PF11800">
    <property type="entry name" value="RP-C_C"/>
    <property type="match status" value="1"/>
</dbReference>
<evidence type="ECO:0000313" key="4">
    <source>
        <dbReference type="EMBL" id="TMV07456.1"/>
    </source>
</evidence>
<organism evidence="4 5">
    <name type="scientific">Arenibacterium halophilum</name>
    <dbReference type="NCBI Taxonomy" id="2583821"/>
    <lineage>
        <taxon>Bacteria</taxon>
        <taxon>Pseudomonadati</taxon>
        <taxon>Pseudomonadota</taxon>
        <taxon>Alphaproteobacteria</taxon>
        <taxon>Rhodobacterales</taxon>
        <taxon>Paracoccaceae</taxon>
        <taxon>Arenibacterium</taxon>
    </lineage>
</organism>
<dbReference type="Proteomes" id="UP001191082">
    <property type="component" value="Unassembled WGS sequence"/>
</dbReference>
<protein>
    <submittedName>
        <fullName evidence="4">Replication protein C</fullName>
    </submittedName>
</protein>
<evidence type="ECO:0000313" key="5">
    <source>
        <dbReference type="Proteomes" id="UP001191082"/>
    </source>
</evidence>
<comment type="caution">
    <text evidence="4">The sequence shown here is derived from an EMBL/GenBank/DDBJ whole genome shotgun (WGS) entry which is preliminary data.</text>
</comment>
<feature type="region of interest" description="Disordered" evidence="1">
    <location>
        <begin position="1"/>
        <end position="39"/>
    </location>
</feature>
<dbReference type="EMBL" id="VCPC01000008">
    <property type="protein sequence ID" value="TMV07456.1"/>
    <property type="molecule type" value="Genomic_DNA"/>
</dbReference>
<proteinExistence type="predicted"/>
<feature type="domain" description="Plasmid replication protein C N-terminal" evidence="2">
    <location>
        <begin position="33"/>
        <end position="204"/>
    </location>
</feature>
<gene>
    <name evidence="4" type="ORF">FGK64_21570</name>
</gene>
<name>A0ABY2WX90_9RHOB</name>
<dbReference type="NCBIfam" id="NF040974">
    <property type="entry name" value="RepABC_RepC"/>
    <property type="match status" value="1"/>
</dbReference>
<evidence type="ECO:0000259" key="2">
    <source>
        <dbReference type="Pfam" id="PF03428"/>
    </source>
</evidence>
<dbReference type="Pfam" id="PF03428">
    <property type="entry name" value="RP-C"/>
    <property type="match status" value="1"/>
</dbReference>
<evidence type="ECO:0000256" key="1">
    <source>
        <dbReference type="SAM" id="MobiDB-lite"/>
    </source>
</evidence>
<sequence>MEQVVDAPSGESEVRAPQHKKGVSSARQPSGWRKPTPGLGVAEQLARDGERLGISKTRAFVAVKRVGAHIGLKPGDMMLLDTLGAFTQTQDWEEGARPIVWASNAYLMEQTGFSLSALKRHTRRLAELGVISFRDSPNGKRWGRRDTEGRIIEAYGFDLSPLSARAEAFEALYVDLHAERTLCQRLKRQITIARRAIRARIEAAFNGALRGPWVQFAGLFDALLGRLPGRNDGSDQLAQLLSGFDDLREKVDAAYFEATKMDGAVEKEREIKAMPEKFADKMTPREVTIDPHILSTNQLKSVIRKSSKNGEHAAGAVNARPEDQIEPELEAWVAKAHKAQAALDLSTVLQACPEFASWARNVSGFLKDWRDLHRAAGQLRPMIGVSEHAWNVAQDRLGKQVATAALALVFEKHCAGEVSSPGGFLRGMVEKAGAGELHLERSFYGRLSGQGAKMGLT</sequence>
<feature type="domain" description="Plasmid replication protein C C-terminal" evidence="3">
    <location>
        <begin position="345"/>
        <end position="448"/>
    </location>
</feature>
<accession>A0ABY2WX90</accession>
<keyword evidence="5" id="KW-1185">Reference proteome</keyword>
<dbReference type="InterPro" id="IPR021760">
    <property type="entry name" value="RepC_C"/>
</dbReference>
<dbReference type="InterPro" id="IPR005090">
    <property type="entry name" value="RepC_N"/>
</dbReference>